<dbReference type="KEGG" id="och:CES85_3634"/>
<keyword evidence="1" id="KW-0614">Plasmid</keyword>
<evidence type="ECO:0000313" key="2">
    <source>
        <dbReference type="Proteomes" id="UP000215256"/>
    </source>
</evidence>
<geneLocation type="plasmid" evidence="1 2">
    <name>unnamed1</name>
</geneLocation>
<protein>
    <submittedName>
        <fullName evidence="1">Uncharacterized protein</fullName>
    </submittedName>
</protein>
<dbReference type="Proteomes" id="UP000215256">
    <property type="component" value="Plasmid unnamed1"/>
</dbReference>
<sequence>MCIAACTVGASPPYRAPWLHTLGVIADADLRHARPCSVIWIGQRNLVLACAIKLV</sequence>
<dbReference type="EMBL" id="CP022605">
    <property type="protein sequence ID" value="ASV88602.1"/>
    <property type="molecule type" value="Genomic_DNA"/>
</dbReference>
<proteinExistence type="predicted"/>
<dbReference type="AlphaFoldDB" id="A0A248UPS3"/>
<gene>
    <name evidence="1" type="ORF">CES85_3634</name>
</gene>
<evidence type="ECO:0000313" key="1">
    <source>
        <dbReference type="EMBL" id="ASV88602.1"/>
    </source>
</evidence>
<reference evidence="1 2" key="1">
    <citation type="submission" date="2017-07" db="EMBL/GenBank/DDBJ databases">
        <title>Phylogenetic study on the rhizospheric bacterium Ochrobactrum sp. A44.</title>
        <authorList>
            <person name="Krzyzanowska D.M."/>
            <person name="Ossowicki A."/>
            <person name="Rajewska M."/>
            <person name="Maciag T."/>
            <person name="Kaczynski Z."/>
            <person name="Czerwicka M."/>
            <person name="Jafra S."/>
        </authorList>
    </citation>
    <scope>NUCLEOTIDE SEQUENCE [LARGE SCALE GENOMIC DNA]</scope>
    <source>
        <strain evidence="1 2">A44</strain>
        <plasmid evidence="1 2">unnamed1</plasmid>
    </source>
</reference>
<accession>A0A248UPS3</accession>
<name>A0A248UPS3_9HYPH</name>
<organism evidence="1 2">
    <name type="scientific">Ochrobactrum quorumnocens</name>
    <dbReference type="NCBI Taxonomy" id="271865"/>
    <lineage>
        <taxon>Bacteria</taxon>
        <taxon>Pseudomonadati</taxon>
        <taxon>Pseudomonadota</taxon>
        <taxon>Alphaproteobacteria</taxon>
        <taxon>Hyphomicrobiales</taxon>
        <taxon>Brucellaceae</taxon>
        <taxon>Brucella/Ochrobactrum group</taxon>
        <taxon>Ochrobactrum</taxon>
    </lineage>
</organism>